<evidence type="ECO:0000313" key="2">
    <source>
        <dbReference type="EMBL" id="MDQ0289232.1"/>
    </source>
</evidence>
<sequence length="1450" mass="157908">MKIEKIALLALLLTVLGVWAYNPPVDRQADVAAGIVQVPAEVSVSDGVVFRVQVSNERADAVSFRLRVYMNDDWRVEPQAAAGWQTLAAGAQFEQAFTGRALPRVLTALYPVHAEVELRFDDGDMALLHPIAIFSAVRPAAASESVSAQPAGGVISAQRLQTPVVVDGGLSDWSEQAQPVAFGYQHISVGTISPETLQSFNGTLMFLHDEENLYVAGVVKDDDISCDDKTSDDFMDSDYLRIYASPAVGRADHEGLGEHDRVVAINLFGGDGGQPLLKAPGYFKDAIPGGIKVATRRLPDGYSFEVQLPFAGIGEGIAATKRLGFNLMLGDADYGRRRNEYTLGGTGSQYWLKPSSYVTLELGDARSTASAGVELSALPLSKGVWKLGELPNRRCSYIMDGKTEVVLAHDFSGGDRTSGVSFQGVTATRGGTALPAISVHPPYRGGTGEAVVSYRLQLPAGEPAVFQAQTAIRDHNPETEPASDGVEFVVAVATADDAAPARLFSRFSDSKVWEPVAVDLSAYAGQEIVLSLLAGPGPARNTTCDSAFWGVPTVVVGVQPQPLSEEAWREREEQAIALARQAAVGKRGTGAFTLRGEAGQYGAAIIPGDEGMVDGVIAFSDGAKDLCYRGFALRIHGEDIGIAAGSAPVRRVKARRGWLGDFIVDHQVDIRGDVVPFRLRAQADGGVLKLEWSMPGQDRDQRGQPRFEKIAVGPGREAAWRVYAGFGNVIEDLQAPFTLGAGGFTLSTRHVGADYRSGLSMALASDYFPDRLRVVPADKLFTLEAHHDLTYFMAPSSGGAFSAAKEYGKVAGFKASPGLEELKGRQCLDQWGGDYLAAAEQIRMAARYGLDHSVFVKHVWQRWGYDYRLPEIYPPAGGLDAFKALADACHDTGILFSPHDNYIDFYPDAKGFSYDHIIFNADGTPQKAWYNKGRKAQSYRWLPHAFQPWMVENMQLMRDGFAPNSLFIDVFTAITPRDYYDREGRFYDQKRMAKEWSEAFDTCRRILKKGSPMLSECGHDGLIGSLDGAQSDHYHARRWGAQCLDTDRTPWHDIVTHGKMVLLAGGLGGRYGKDEPGHDYGSDDYLSNTVLGGRNPMSDGPFSRAAVLTYWLLHDVCDVLARQSFDRHEFGGTVRQQHTVFGGGASRVWANRGAEDWTLADGRVLPEYGFWVETPEASAGTFAIDGKRVRMAQSPNMLFVDTLPPAGALSGRTSIATRVEKVEKLSEQQYLLQVSWDFQYAFASTDINHFIHVCHPDSTHPESILFHGAVKASDLKLSEPGKYTSAIIVDIPDDVLAGELNIRYGLYSAKHGNRLSLSAADVTSGRVNGGVIKVERQGGAVRSEYISKLDEIAISTTDLPMIDFGMLSTNGSFRLQTPNPQTVVVIPMAGSLPFRAELDLAKLGYGGKTARSANLVMPWLEFARQPVMSQQGDRVTIELDAQAFAYEIHF</sequence>
<dbReference type="Gene3D" id="2.60.40.1190">
    <property type="match status" value="1"/>
</dbReference>
<dbReference type="SUPFAM" id="SSF49344">
    <property type="entry name" value="CBD9-like"/>
    <property type="match status" value="1"/>
</dbReference>
<proteinExistence type="predicted"/>
<feature type="domain" description="Carbohydrate-binding" evidence="1">
    <location>
        <begin position="194"/>
        <end position="362"/>
    </location>
</feature>
<dbReference type="InterPro" id="IPR010502">
    <property type="entry name" value="Carb-bd_dom_fam9"/>
</dbReference>
<dbReference type="Gene3D" id="3.20.20.80">
    <property type="entry name" value="Glycosidases"/>
    <property type="match status" value="1"/>
</dbReference>
<dbReference type="GO" id="GO:0004553">
    <property type="term" value="F:hydrolase activity, hydrolyzing O-glycosyl compounds"/>
    <property type="evidence" value="ECO:0007669"/>
    <property type="project" value="InterPro"/>
</dbReference>
<protein>
    <recommendedName>
        <fullName evidence="1">Carbohydrate-binding domain-containing protein</fullName>
    </recommendedName>
</protein>
<gene>
    <name evidence="2" type="ORF">J3R75_001339</name>
</gene>
<dbReference type="Proteomes" id="UP001238163">
    <property type="component" value="Unassembled WGS sequence"/>
</dbReference>
<dbReference type="Pfam" id="PF06452">
    <property type="entry name" value="CBM9_1"/>
    <property type="match status" value="1"/>
</dbReference>
<dbReference type="GO" id="GO:0016052">
    <property type="term" value="P:carbohydrate catabolic process"/>
    <property type="evidence" value="ECO:0007669"/>
    <property type="project" value="InterPro"/>
</dbReference>
<dbReference type="EMBL" id="JAUSVL010000001">
    <property type="protein sequence ID" value="MDQ0289232.1"/>
    <property type="molecule type" value="Genomic_DNA"/>
</dbReference>
<dbReference type="SUPFAM" id="SSF51445">
    <property type="entry name" value="(Trans)glycosidases"/>
    <property type="match status" value="1"/>
</dbReference>
<dbReference type="RefSeq" id="WP_307260607.1">
    <property type="nucleotide sequence ID" value="NZ_JAUSVL010000001.1"/>
</dbReference>
<comment type="caution">
    <text evidence="2">The sequence shown here is derived from an EMBL/GenBank/DDBJ whole genome shotgun (WGS) entry which is preliminary data.</text>
</comment>
<organism evidence="2 3">
    <name type="scientific">Oligosphaera ethanolica</name>
    <dbReference type="NCBI Taxonomy" id="760260"/>
    <lineage>
        <taxon>Bacteria</taxon>
        <taxon>Pseudomonadati</taxon>
        <taxon>Lentisphaerota</taxon>
        <taxon>Oligosphaeria</taxon>
        <taxon>Oligosphaerales</taxon>
        <taxon>Oligosphaeraceae</taxon>
        <taxon>Oligosphaera</taxon>
    </lineage>
</organism>
<dbReference type="GO" id="GO:0030246">
    <property type="term" value="F:carbohydrate binding"/>
    <property type="evidence" value="ECO:0007669"/>
    <property type="project" value="InterPro"/>
</dbReference>
<evidence type="ECO:0000313" key="3">
    <source>
        <dbReference type="Proteomes" id="UP001238163"/>
    </source>
</evidence>
<keyword evidence="3" id="KW-1185">Reference proteome</keyword>
<evidence type="ECO:0000259" key="1">
    <source>
        <dbReference type="Pfam" id="PF06452"/>
    </source>
</evidence>
<reference evidence="2" key="1">
    <citation type="submission" date="2023-07" db="EMBL/GenBank/DDBJ databases">
        <title>Genomic Encyclopedia of Type Strains, Phase IV (KMG-IV): sequencing the most valuable type-strain genomes for metagenomic binning, comparative biology and taxonomic classification.</title>
        <authorList>
            <person name="Goeker M."/>
        </authorList>
    </citation>
    <scope>NUCLEOTIDE SEQUENCE</scope>
    <source>
        <strain evidence="2">DSM 24202</strain>
    </source>
</reference>
<accession>A0AAE3VEY2</accession>
<dbReference type="InterPro" id="IPR017853">
    <property type="entry name" value="GH"/>
</dbReference>
<name>A0AAE3VEY2_9BACT</name>